<evidence type="ECO:0000256" key="10">
    <source>
        <dbReference type="SAM" id="Phobius"/>
    </source>
</evidence>
<reference evidence="12 13" key="1">
    <citation type="submission" date="2019-07" db="EMBL/GenBank/DDBJ databases">
        <title>Cryptosporangium phraense sp. nov., isolated from plant litter.</title>
        <authorList>
            <person name="Suriyachadkun C."/>
        </authorList>
    </citation>
    <scope>NUCLEOTIDE SEQUENCE [LARGE SCALE GENOMIC DNA]</scope>
    <source>
        <strain evidence="12 13">A-T 5661</strain>
    </source>
</reference>
<dbReference type="RefSeq" id="WP_142707599.1">
    <property type="nucleotide sequence ID" value="NZ_VIRS01000021.1"/>
</dbReference>
<dbReference type="Gene3D" id="1.20.58.760">
    <property type="entry name" value="Peptidase M41"/>
    <property type="match status" value="1"/>
</dbReference>
<keyword evidence="3" id="KW-0645">Protease</keyword>
<dbReference type="GO" id="GO:0004222">
    <property type="term" value="F:metalloendopeptidase activity"/>
    <property type="evidence" value="ECO:0007669"/>
    <property type="project" value="InterPro"/>
</dbReference>
<dbReference type="Gene3D" id="3.40.50.300">
    <property type="entry name" value="P-loop containing nucleotide triphosphate hydrolases"/>
    <property type="match status" value="1"/>
</dbReference>
<dbReference type="InterPro" id="IPR003593">
    <property type="entry name" value="AAA+_ATPase"/>
</dbReference>
<dbReference type="InterPro" id="IPR041569">
    <property type="entry name" value="AAA_lid_3"/>
</dbReference>
<evidence type="ECO:0000313" key="13">
    <source>
        <dbReference type="Proteomes" id="UP000317982"/>
    </source>
</evidence>
<evidence type="ECO:0000256" key="9">
    <source>
        <dbReference type="SAM" id="MobiDB-lite"/>
    </source>
</evidence>
<comment type="similarity">
    <text evidence="2">In the C-terminal section; belongs to the peptidase M41 family.</text>
</comment>
<organism evidence="12 13">
    <name type="scientific">Cryptosporangium phraense</name>
    <dbReference type="NCBI Taxonomy" id="2593070"/>
    <lineage>
        <taxon>Bacteria</taxon>
        <taxon>Bacillati</taxon>
        <taxon>Actinomycetota</taxon>
        <taxon>Actinomycetes</taxon>
        <taxon>Cryptosporangiales</taxon>
        <taxon>Cryptosporangiaceae</taxon>
        <taxon>Cryptosporangium</taxon>
    </lineage>
</organism>
<keyword evidence="7" id="KW-0482">Metalloprotease</keyword>
<feature type="domain" description="AAA+ ATPase" evidence="11">
    <location>
        <begin position="239"/>
        <end position="456"/>
    </location>
</feature>
<evidence type="ECO:0000256" key="7">
    <source>
        <dbReference type="ARBA" id="ARBA00023049"/>
    </source>
</evidence>
<evidence type="ECO:0000256" key="3">
    <source>
        <dbReference type="ARBA" id="ARBA00022670"/>
    </source>
</evidence>
<comment type="similarity">
    <text evidence="8">Belongs to the AAA ATPase family.</text>
</comment>
<feature type="transmembrane region" description="Helical" evidence="10">
    <location>
        <begin position="32"/>
        <end position="50"/>
    </location>
</feature>
<dbReference type="GO" id="GO:0006508">
    <property type="term" value="P:proteolysis"/>
    <property type="evidence" value="ECO:0007669"/>
    <property type="project" value="UniProtKB-KW"/>
</dbReference>
<comment type="cofactor">
    <cofactor evidence="1">
        <name>Zn(2+)</name>
        <dbReference type="ChEBI" id="CHEBI:29105"/>
    </cofactor>
</comment>
<evidence type="ECO:0000256" key="8">
    <source>
        <dbReference type="RuleBase" id="RU003651"/>
    </source>
</evidence>
<dbReference type="GO" id="GO:0046872">
    <property type="term" value="F:metal ion binding"/>
    <property type="evidence" value="ECO:0007669"/>
    <property type="project" value="UniProtKB-KW"/>
</dbReference>
<evidence type="ECO:0000256" key="1">
    <source>
        <dbReference type="ARBA" id="ARBA00001947"/>
    </source>
</evidence>
<dbReference type="Pfam" id="PF01434">
    <property type="entry name" value="Peptidase_M41"/>
    <property type="match status" value="1"/>
</dbReference>
<dbReference type="GO" id="GO:0005524">
    <property type="term" value="F:ATP binding"/>
    <property type="evidence" value="ECO:0007669"/>
    <property type="project" value="UniProtKB-KW"/>
</dbReference>
<dbReference type="InterPro" id="IPR003960">
    <property type="entry name" value="ATPase_AAA_CS"/>
</dbReference>
<dbReference type="AlphaFoldDB" id="A0A545AKN1"/>
<dbReference type="InterPro" id="IPR027417">
    <property type="entry name" value="P-loop_NTPase"/>
</dbReference>
<sequence length="804" mass="88204">MTDTVEGLRPPEAGPGERERITRKRLPFWDRIKFLLLFAVAWFALVWAAMADNPILPFRDALLDELRSGFGIALMVLFGLELLRQLHFLVSEHWSGYHRLWTRGIFGGTERLSHRMFSDWTRFRLIRVFKWLLFIAVVAVVLASVLDTSPLMALFAIPAILWQAAPMFIQVLFILFIAVGQFAAIFWFLSRGGVEVYYPDDVKTRFADVWGQDHVLERVKENIVYLETPEAIESKGGYVPGGILLWGPPGTGKTLMAEAVAGETGKPYVFVDPGAFINMFFGVGVLKVKGLFRKLRKLALRYGGVIVFFDEADSLGNRGALAQGGGSFPRGGMTPPAPFAATGCHGFSYLSDESQLLLTRQAMAGGRQDKVVMGGGMGGGGGGMGTLEALLTELSGLKKPRGFVNRVVRRALGMRPKPPPKYRILVMMATNLPEALDEALLRPGRIDRIYKVGYPSKAGRVRTYMGYLDKVKHELTEEQVDKLATITPYATGATIKDMVNEALITAVRDDRDTITWRDIIRAKQLKELGPAENVEYIERERHAVAVHEACHAVVAYRTRHHMEIDIATIEKGSGYLGMVASIPPEDQFTTWRSHYESDIYVSLASLAGERMFFDGDSSSGVSGDLESATAVATNMEGVWGMGTTVSSYGYSSQVGIGSPGGPGKSEDLNARKALADRIEDNLALMLVRTAEILEENRRQVLSLAHALETHKTLTGEDVIAVLEGRPGPLVDGSIYGNTEFTDQLETYHRAALDAHRGHGKLAARMPDASGREPVSVGAGDQAAASDSSIWRRPPSANGSEPAKE</sequence>
<comment type="caution">
    <text evidence="12">The sequence shown here is derived from an EMBL/GenBank/DDBJ whole genome shotgun (WGS) entry which is preliminary data.</text>
</comment>
<dbReference type="SMART" id="SM00382">
    <property type="entry name" value="AAA"/>
    <property type="match status" value="1"/>
</dbReference>
<feature type="compositionally biased region" description="Low complexity" evidence="9">
    <location>
        <begin position="774"/>
        <end position="788"/>
    </location>
</feature>
<dbReference type="GO" id="GO:0030163">
    <property type="term" value="P:protein catabolic process"/>
    <property type="evidence" value="ECO:0007669"/>
    <property type="project" value="TreeGrafter"/>
</dbReference>
<dbReference type="PROSITE" id="PS00674">
    <property type="entry name" value="AAA"/>
    <property type="match status" value="1"/>
</dbReference>
<dbReference type="Gene3D" id="1.10.8.60">
    <property type="match status" value="1"/>
</dbReference>
<keyword evidence="5" id="KW-0378">Hydrolase</keyword>
<dbReference type="SUPFAM" id="SSF140990">
    <property type="entry name" value="FtsH protease domain-like"/>
    <property type="match status" value="1"/>
</dbReference>
<evidence type="ECO:0000256" key="6">
    <source>
        <dbReference type="ARBA" id="ARBA00022833"/>
    </source>
</evidence>
<accession>A0A545AKN1</accession>
<dbReference type="GO" id="GO:0016887">
    <property type="term" value="F:ATP hydrolysis activity"/>
    <property type="evidence" value="ECO:0007669"/>
    <property type="project" value="InterPro"/>
</dbReference>
<feature type="region of interest" description="Disordered" evidence="9">
    <location>
        <begin position="758"/>
        <end position="804"/>
    </location>
</feature>
<dbReference type="InParanoid" id="A0A545AKN1"/>
<dbReference type="PANTHER" id="PTHR23076:SF97">
    <property type="entry name" value="ATP-DEPENDENT ZINC METALLOPROTEASE YME1L1"/>
    <property type="match status" value="1"/>
</dbReference>
<gene>
    <name evidence="12" type="ORF">FL583_26755</name>
</gene>
<dbReference type="SUPFAM" id="SSF52540">
    <property type="entry name" value="P-loop containing nucleoside triphosphate hydrolases"/>
    <property type="match status" value="1"/>
</dbReference>
<proteinExistence type="inferred from homology"/>
<keyword evidence="10" id="KW-1133">Transmembrane helix</keyword>
<protein>
    <submittedName>
        <fullName evidence="12">AAA family ATPase</fullName>
    </submittedName>
</protein>
<evidence type="ECO:0000256" key="2">
    <source>
        <dbReference type="ARBA" id="ARBA00010044"/>
    </source>
</evidence>
<dbReference type="InterPro" id="IPR000642">
    <property type="entry name" value="Peptidase_M41"/>
</dbReference>
<dbReference type="InterPro" id="IPR037219">
    <property type="entry name" value="Peptidase_M41-like"/>
</dbReference>
<feature type="transmembrane region" description="Helical" evidence="10">
    <location>
        <begin position="70"/>
        <end position="90"/>
    </location>
</feature>
<dbReference type="EMBL" id="VIRS01000021">
    <property type="protein sequence ID" value="TQS41887.1"/>
    <property type="molecule type" value="Genomic_DNA"/>
</dbReference>
<evidence type="ECO:0000313" key="12">
    <source>
        <dbReference type="EMBL" id="TQS41887.1"/>
    </source>
</evidence>
<keyword evidence="6" id="KW-0862">Zinc</keyword>
<evidence type="ECO:0000259" key="11">
    <source>
        <dbReference type="SMART" id="SM00382"/>
    </source>
</evidence>
<dbReference type="OrthoDB" id="9809379at2"/>
<keyword evidence="8" id="KW-0547">Nucleotide-binding</keyword>
<dbReference type="InterPro" id="IPR003959">
    <property type="entry name" value="ATPase_AAA_core"/>
</dbReference>
<dbReference type="Pfam" id="PF17862">
    <property type="entry name" value="AAA_lid_3"/>
    <property type="match status" value="1"/>
</dbReference>
<keyword evidence="8" id="KW-0067">ATP-binding</keyword>
<keyword evidence="10" id="KW-0472">Membrane</keyword>
<keyword evidence="10" id="KW-0812">Transmembrane</keyword>
<evidence type="ECO:0000256" key="4">
    <source>
        <dbReference type="ARBA" id="ARBA00022723"/>
    </source>
</evidence>
<keyword evidence="13" id="KW-1185">Reference proteome</keyword>
<dbReference type="GO" id="GO:0005886">
    <property type="term" value="C:plasma membrane"/>
    <property type="evidence" value="ECO:0007669"/>
    <property type="project" value="TreeGrafter"/>
</dbReference>
<name>A0A545AKN1_9ACTN</name>
<dbReference type="Pfam" id="PF00004">
    <property type="entry name" value="AAA"/>
    <property type="match status" value="2"/>
</dbReference>
<feature type="transmembrane region" description="Helical" evidence="10">
    <location>
        <begin position="131"/>
        <end position="161"/>
    </location>
</feature>
<dbReference type="PANTHER" id="PTHR23076">
    <property type="entry name" value="METALLOPROTEASE M41 FTSH"/>
    <property type="match status" value="1"/>
</dbReference>
<dbReference type="GO" id="GO:0004176">
    <property type="term" value="F:ATP-dependent peptidase activity"/>
    <property type="evidence" value="ECO:0007669"/>
    <property type="project" value="InterPro"/>
</dbReference>
<evidence type="ECO:0000256" key="5">
    <source>
        <dbReference type="ARBA" id="ARBA00022801"/>
    </source>
</evidence>
<feature type="transmembrane region" description="Helical" evidence="10">
    <location>
        <begin position="167"/>
        <end position="189"/>
    </location>
</feature>
<keyword evidence="4" id="KW-0479">Metal-binding</keyword>
<dbReference type="Proteomes" id="UP000317982">
    <property type="component" value="Unassembled WGS sequence"/>
</dbReference>